<dbReference type="InterPro" id="IPR013083">
    <property type="entry name" value="Znf_RING/FYVE/PHD"/>
</dbReference>
<dbReference type="Pfam" id="PF13639">
    <property type="entry name" value="zf-RING_2"/>
    <property type="match status" value="1"/>
</dbReference>
<evidence type="ECO:0000256" key="6">
    <source>
        <dbReference type="ARBA" id="ARBA00022692"/>
    </source>
</evidence>
<comment type="pathway">
    <text evidence="3">Protein modification; protein ubiquitination.</text>
</comment>
<dbReference type="PROSITE" id="PS50089">
    <property type="entry name" value="ZF_RING_2"/>
    <property type="match status" value="1"/>
</dbReference>
<comment type="subcellular location">
    <subcellularLocation>
        <location evidence="2">Membrane</location>
        <topology evidence="2">Single-pass membrane protein</topology>
    </subcellularLocation>
</comment>
<evidence type="ECO:0000256" key="16">
    <source>
        <dbReference type="SAM" id="Phobius"/>
    </source>
</evidence>
<keyword evidence="10" id="KW-0833">Ubl conjugation pathway</keyword>
<evidence type="ECO:0000256" key="11">
    <source>
        <dbReference type="ARBA" id="ARBA00022833"/>
    </source>
</evidence>
<keyword evidence="13 16" id="KW-0472">Membrane</keyword>
<keyword evidence="7" id="KW-0479">Metal-binding</keyword>
<organism evidence="18 19">
    <name type="scientific">Tagetes erecta</name>
    <name type="common">African marigold</name>
    <dbReference type="NCBI Taxonomy" id="13708"/>
    <lineage>
        <taxon>Eukaryota</taxon>
        <taxon>Viridiplantae</taxon>
        <taxon>Streptophyta</taxon>
        <taxon>Embryophyta</taxon>
        <taxon>Tracheophyta</taxon>
        <taxon>Spermatophyta</taxon>
        <taxon>Magnoliopsida</taxon>
        <taxon>eudicotyledons</taxon>
        <taxon>Gunneridae</taxon>
        <taxon>Pentapetalae</taxon>
        <taxon>asterids</taxon>
        <taxon>campanulids</taxon>
        <taxon>Asterales</taxon>
        <taxon>Asteraceae</taxon>
        <taxon>Asteroideae</taxon>
        <taxon>Heliantheae alliance</taxon>
        <taxon>Tageteae</taxon>
        <taxon>Tagetes</taxon>
    </lineage>
</organism>
<evidence type="ECO:0000256" key="8">
    <source>
        <dbReference type="ARBA" id="ARBA00022729"/>
    </source>
</evidence>
<comment type="catalytic activity">
    <reaction evidence="1">
        <text>S-ubiquitinyl-[E2 ubiquitin-conjugating enzyme]-L-cysteine + [acceptor protein]-L-lysine = [E2 ubiquitin-conjugating enzyme]-L-cysteine + N(6)-ubiquitinyl-[acceptor protein]-L-lysine.</text>
        <dbReference type="EC" id="2.3.2.27"/>
    </reaction>
</comment>
<dbReference type="GO" id="GO:0061630">
    <property type="term" value="F:ubiquitin protein ligase activity"/>
    <property type="evidence" value="ECO:0007669"/>
    <property type="project" value="UniProtKB-EC"/>
</dbReference>
<dbReference type="Proteomes" id="UP001229421">
    <property type="component" value="Unassembled WGS sequence"/>
</dbReference>
<dbReference type="PANTHER" id="PTHR46539:SF1">
    <property type="entry name" value="E3 UBIQUITIN-PROTEIN LIGASE ATL42"/>
    <property type="match status" value="1"/>
</dbReference>
<evidence type="ECO:0000256" key="5">
    <source>
        <dbReference type="ARBA" id="ARBA00022679"/>
    </source>
</evidence>
<accession>A0AAD8NS05</accession>
<evidence type="ECO:0000256" key="3">
    <source>
        <dbReference type="ARBA" id="ARBA00004906"/>
    </source>
</evidence>
<keyword evidence="19" id="KW-1185">Reference proteome</keyword>
<keyword evidence="5" id="KW-0808">Transferase</keyword>
<sequence>MIFPTTHSPEFILMPLNPQKTLIFITTFLIIFPNSTLSQSSFSSSNDESYSINNSSNSVTKFEPSLAIVVGVLSIVFSLTSLTLIYAKCCYISSSNQGRLNQENLGNIRRTRSRFSGIDKTIIESLPYFKFSSLKGWKNGLECSVCLSAFEEIELLRLLPKCKHAFHIDCIDQWLENHSSCPLCRLKVVKDDIALFVHSTSLRFSEHEPSNLGLFIEREGSSRIGSNVEKDEEMLHKFNHRIMICDDNDPVKLKTRWSNVNSSDFLFLKSEMITCVSSNRFDHRLGVETEGNPCKHWRIEEPRRSVSEITVHPRFLDGEVRVDEEKLRRLWLPIARKTVERFANKGNYSVADSQRLEIQKARELLDV</sequence>
<evidence type="ECO:0000256" key="12">
    <source>
        <dbReference type="ARBA" id="ARBA00022989"/>
    </source>
</evidence>
<dbReference type="FunFam" id="3.30.40.10:FF:000285">
    <property type="entry name" value="RING-H2 finger protein ATL43"/>
    <property type="match status" value="1"/>
</dbReference>
<name>A0AAD8NS05_TARER</name>
<reference evidence="18" key="1">
    <citation type="journal article" date="2023" name="bioRxiv">
        <title>Improved chromosome-level genome assembly for marigold (Tagetes erecta).</title>
        <authorList>
            <person name="Jiang F."/>
            <person name="Yuan L."/>
            <person name="Wang S."/>
            <person name="Wang H."/>
            <person name="Xu D."/>
            <person name="Wang A."/>
            <person name="Fan W."/>
        </authorList>
    </citation>
    <scope>NUCLEOTIDE SEQUENCE</scope>
    <source>
        <strain evidence="18">WSJ</strain>
        <tissue evidence="18">Leaf</tissue>
    </source>
</reference>
<dbReference type="PANTHER" id="PTHR46539">
    <property type="entry name" value="E3 UBIQUITIN-PROTEIN LIGASE ATL42"/>
    <property type="match status" value="1"/>
</dbReference>
<dbReference type="InterPro" id="IPR001841">
    <property type="entry name" value="Znf_RING"/>
</dbReference>
<evidence type="ECO:0000313" key="18">
    <source>
        <dbReference type="EMBL" id="KAK1418561.1"/>
    </source>
</evidence>
<keyword evidence="8" id="KW-0732">Signal</keyword>
<dbReference type="SMART" id="SM00184">
    <property type="entry name" value="RING"/>
    <property type="match status" value="1"/>
</dbReference>
<feature type="domain" description="RING-type" evidence="17">
    <location>
        <begin position="143"/>
        <end position="185"/>
    </location>
</feature>
<evidence type="ECO:0000256" key="2">
    <source>
        <dbReference type="ARBA" id="ARBA00004167"/>
    </source>
</evidence>
<evidence type="ECO:0000256" key="13">
    <source>
        <dbReference type="ARBA" id="ARBA00023136"/>
    </source>
</evidence>
<comment type="similarity">
    <text evidence="14">Belongs to the RING-type zinc finger family. ATL subfamily.</text>
</comment>
<dbReference type="EMBL" id="JAUHHV010000007">
    <property type="protein sequence ID" value="KAK1418561.1"/>
    <property type="molecule type" value="Genomic_DNA"/>
</dbReference>
<keyword evidence="6 16" id="KW-0812">Transmembrane</keyword>
<keyword evidence="9 15" id="KW-0863">Zinc-finger</keyword>
<evidence type="ECO:0000256" key="7">
    <source>
        <dbReference type="ARBA" id="ARBA00022723"/>
    </source>
</evidence>
<keyword evidence="11" id="KW-0862">Zinc</keyword>
<evidence type="ECO:0000256" key="1">
    <source>
        <dbReference type="ARBA" id="ARBA00000900"/>
    </source>
</evidence>
<dbReference type="AlphaFoldDB" id="A0AAD8NS05"/>
<dbReference type="GO" id="GO:0016020">
    <property type="term" value="C:membrane"/>
    <property type="evidence" value="ECO:0007669"/>
    <property type="project" value="UniProtKB-SubCell"/>
</dbReference>
<evidence type="ECO:0000256" key="10">
    <source>
        <dbReference type="ARBA" id="ARBA00022786"/>
    </source>
</evidence>
<evidence type="ECO:0000256" key="14">
    <source>
        <dbReference type="ARBA" id="ARBA00024209"/>
    </source>
</evidence>
<gene>
    <name evidence="18" type="ORF">QVD17_27706</name>
</gene>
<evidence type="ECO:0000313" key="19">
    <source>
        <dbReference type="Proteomes" id="UP001229421"/>
    </source>
</evidence>
<evidence type="ECO:0000259" key="17">
    <source>
        <dbReference type="PROSITE" id="PS50089"/>
    </source>
</evidence>
<dbReference type="Gene3D" id="3.30.40.10">
    <property type="entry name" value="Zinc/RING finger domain, C3HC4 (zinc finger)"/>
    <property type="match status" value="1"/>
</dbReference>
<dbReference type="EC" id="2.3.2.27" evidence="4"/>
<keyword evidence="12 16" id="KW-1133">Transmembrane helix</keyword>
<dbReference type="GO" id="GO:0008270">
    <property type="term" value="F:zinc ion binding"/>
    <property type="evidence" value="ECO:0007669"/>
    <property type="project" value="UniProtKB-KW"/>
</dbReference>
<feature type="transmembrane region" description="Helical" evidence="16">
    <location>
        <begin position="64"/>
        <end position="87"/>
    </location>
</feature>
<evidence type="ECO:0000256" key="15">
    <source>
        <dbReference type="PROSITE-ProRule" id="PRU00175"/>
    </source>
</evidence>
<comment type="caution">
    <text evidence="18">The sequence shown here is derived from an EMBL/GenBank/DDBJ whole genome shotgun (WGS) entry which is preliminary data.</text>
</comment>
<dbReference type="CDD" id="cd16461">
    <property type="entry name" value="RING-H2_EL5-like"/>
    <property type="match status" value="1"/>
</dbReference>
<evidence type="ECO:0000256" key="4">
    <source>
        <dbReference type="ARBA" id="ARBA00012483"/>
    </source>
</evidence>
<proteinExistence type="inferred from homology"/>
<dbReference type="SUPFAM" id="SSF57850">
    <property type="entry name" value="RING/U-box"/>
    <property type="match status" value="1"/>
</dbReference>
<protein>
    <recommendedName>
        <fullName evidence="4">RING-type E3 ubiquitin transferase</fullName>
        <ecNumber evidence="4">2.3.2.27</ecNumber>
    </recommendedName>
</protein>
<evidence type="ECO:0000256" key="9">
    <source>
        <dbReference type="ARBA" id="ARBA00022771"/>
    </source>
</evidence>